<keyword evidence="2" id="KW-1185">Reference proteome</keyword>
<evidence type="ECO:0000313" key="1">
    <source>
        <dbReference type="EMBL" id="TQL78389.1"/>
    </source>
</evidence>
<proteinExistence type="predicted"/>
<dbReference type="EMBL" id="VFOW01000001">
    <property type="protein sequence ID" value="TQL78389.1"/>
    <property type="molecule type" value="Genomic_DNA"/>
</dbReference>
<name>A0A543B0P8_9ACTN</name>
<organism evidence="1 2">
    <name type="scientific">Stackebrandtia endophytica</name>
    <dbReference type="NCBI Taxonomy" id="1496996"/>
    <lineage>
        <taxon>Bacteria</taxon>
        <taxon>Bacillati</taxon>
        <taxon>Actinomycetota</taxon>
        <taxon>Actinomycetes</taxon>
        <taxon>Glycomycetales</taxon>
        <taxon>Glycomycetaceae</taxon>
        <taxon>Stackebrandtia</taxon>
    </lineage>
</organism>
<comment type="caution">
    <text evidence="1">The sequence shown here is derived from an EMBL/GenBank/DDBJ whole genome shotgun (WGS) entry which is preliminary data.</text>
</comment>
<dbReference type="Proteomes" id="UP000317043">
    <property type="component" value="Unassembled WGS sequence"/>
</dbReference>
<protein>
    <submittedName>
        <fullName evidence="1">Uncharacterized protein</fullName>
    </submittedName>
</protein>
<sequence length="49" mass="4999">MGECGHPRVRGAYVQDITEMALTEGPSPRARGLQGLTCGAVVVVAESGA</sequence>
<gene>
    <name evidence="1" type="ORF">FB566_3975</name>
</gene>
<dbReference type="AntiFam" id="ANF00057">
    <property type="entry name" value="Translation of E. coli type CRISPR repeat"/>
</dbReference>
<evidence type="ECO:0000313" key="2">
    <source>
        <dbReference type="Proteomes" id="UP000317043"/>
    </source>
</evidence>
<accession>A0A543B0P8</accession>
<dbReference type="AntiFam" id="ANF00006">
    <property type="entry name" value="Translation of CRISPR region"/>
</dbReference>
<dbReference type="InParanoid" id="A0A543B0P8"/>
<dbReference type="AlphaFoldDB" id="A0A543B0P8"/>
<reference evidence="1 2" key="1">
    <citation type="submission" date="2019-06" db="EMBL/GenBank/DDBJ databases">
        <title>Sequencing the genomes of 1000 actinobacteria strains.</title>
        <authorList>
            <person name="Klenk H.-P."/>
        </authorList>
    </citation>
    <scope>NUCLEOTIDE SEQUENCE [LARGE SCALE GENOMIC DNA]</scope>
    <source>
        <strain evidence="1 2">DSM 45928</strain>
    </source>
</reference>